<proteinExistence type="predicted"/>
<reference evidence="1 2" key="1">
    <citation type="journal article" date="2014" name="Agronomy (Basel)">
        <title>A Draft Genome Sequence for Ensete ventricosum, the Drought-Tolerant Tree Against Hunger.</title>
        <authorList>
            <person name="Harrison J."/>
            <person name="Moore K.A."/>
            <person name="Paszkiewicz K."/>
            <person name="Jones T."/>
            <person name="Grant M."/>
            <person name="Ambacheew D."/>
            <person name="Muzemil S."/>
            <person name="Studholme D.J."/>
        </authorList>
    </citation>
    <scope>NUCLEOTIDE SEQUENCE [LARGE SCALE GENOMIC DNA]</scope>
</reference>
<protein>
    <submittedName>
        <fullName evidence="1">Uncharacterized protein</fullName>
    </submittedName>
</protein>
<dbReference type="Proteomes" id="UP000287651">
    <property type="component" value="Unassembled WGS sequence"/>
</dbReference>
<dbReference type="EMBL" id="AMZH03014944">
    <property type="protein sequence ID" value="RRT46799.1"/>
    <property type="molecule type" value="Genomic_DNA"/>
</dbReference>
<gene>
    <name evidence="1" type="ORF">B296_00040561</name>
</gene>
<organism evidence="1 2">
    <name type="scientific">Ensete ventricosum</name>
    <name type="common">Abyssinian banana</name>
    <name type="synonym">Musa ensete</name>
    <dbReference type="NCBI Taxonomy" id="4639"/>
    <lineage>
        <taxon>Eukaryota</taxon>
        <taxon>Viridiplantae</taxon>
        <taxon>Streptophyta</taxon>
        <taxon>Embryophyta</taxon>
        <taxon>Tracheophyta</taxon>
        <taxon>Spermatophyta</taxon>
        <taxon>Magnoliopsida</taxon>
        <taxon>Liliopsida</taxon>
        <taxon>Zingiberales</taxon>
        <taxon>Musaceae</taxon>
        <taxon>Ensete</taxon>
    </lineage>
</organism>
<accession>A0A426Y4U7</accession>
<sequence>MILPAHTWVLRHSSLATEGCASSSGCRLVGWEPGRSSHAKVDFRSLVELQLPGVCFNVLGELPILGRGASFGRPMRGEFLSFAITSFHSSIGSPIVDTCTKAVVRGAICRLDTIPLTIKLAIN</sequence>
<evidence type="ECO:0000313" key="1">
    <source>
        <dbReference type="EMBL" id="RRT46799.1"/>
    </source>
</evidence>
<dbReference type="AlphaFoldDB" id="A0A426Y4U7"/>
<comment type="caution">
    <text evidence="1">The sequence shown here is derived from an EMBL/GenBank/DDBJ whole genome shotgun (WGS) entry which is preliminary data.</text>
</comment>
<name>A0A426Y4U7_ENSVE</name>
<evidence type="ECO:0000313" key="2">
    <source>
        <dbReference type="Proteomes" id="UP000287651"/>
    </source>
</evidence>